<name>A0ABW5WTL4_9FLAO</name>
<organism evidence="2 3">
    <name type="scientific">Lacinutrix iliipiscaria</name>
    <dbReference type="NCBI Taxonomy" id="1230532"/>
    <lineage>
        <taxon>Bacteria</taxon>
        <taxon>Pseudomonadati</taxon>
        <taxon>Bacteroidota</taxon>
        <taxon>Flavobacteriia</taxon>
        <taxon>Flavobacteriales</taxon>
        <taxon>Flavobacteriaceae</taxon>
        <taxon>Lacinutrix</taxon>
    </lineage>
</organism>
<keyword evidence="3" id="KW-1185">Reference proteome</keyword>
<dbReference type="RefSeq" id="WP_183489141.1">
    <property type="nucleotide sequence ID" value="NZ_JBHUOV010000015.1"/>
</dbReference>
<gene>
    <name evidence="2" type="ORF">ACFS5M_13220</name>
</gene>
<comment type="caution">
    <text evidence="2">The sequence shown here is derived from an EMBL/GenBank/DDBJ whole genome shotgun (WGS) entry which is preliminary data.</text>
</comment>
<protein>
    <submittedName>
        <fullName evidence="2">Uncharacterized protein</fullName>
    </submittedName>
</protein>
<feature type="signal peptide" evidence="1">
    <location>
        <begin position="1"/>
        <end position="21"/>
    </location>
</feature>
<keyword evidence="1" id="KW-0732">Signal</keyword>
<sequence>MKKVIIITSFLTIGFANYLQAQFTQVELFVGFDKTDFTLYSSYTINKSKTLSVNTLAFFQKFRDDENQVFDETGVQPTLFWNINKTIAIGPSIYYNSFSGYSERLSAKFTLQHSRVVFVIIPTLAYSEQKDASYAEAFAQFQFNKPINNKITLWFNGQFLTVWDEFKIHSRSFQQFRAGVSLNGHQFGIGLDLDQYGSNPIEKTSFGVYYRNTL</sequence>
<dbReference type="EMBL" id="JBHUOV010000015">
    <property type="protein sequence ID" value="MFD2824636.1"/>
    <property type="molecule type" value="Genomic_DNA"/>
</dbReference>
<evidence type="ECO:0000256" key="1">
    <source>
        <dbReference type="SAM" id="SignalP"/>
    </source>
</evidence>
<evidence type="ECO:0000313" key="2">
    <source>
        <dbReference type="EMBL" id="MFD2824636.1"/>
    </source>
</evidence>
<proteinExistence type="predicted"/>
<evidence type="ECO:0000313" key="3">
    <source>
        <dbReference type="Proteomes" id="UP001597533"/>
    </source>
</evidence>
<accession>A0ABW5WTL4</accession>
<feature type="chain" id="PRO_5047423665" evidence="1">
    <location>
        <begin position="22"/>
        <end position="214"/>
    </location>
</feature>
<dbReference type="Proteomes" id="UP001597533">
    <property type="component" value="Unassembled WGS sequence"/>
</dbReference>
<reference evidence="3" key="1">
    <citation type="journal article" date="2019" name="Int. J. Syst. Evol. Microbiol.">
        <title>The Global Catalogue of Microorganisms (GCM) 10K type strain sequencing project: providing services to taxonomists for standard genome sequencing and annotation.</title>
        <authorList>
            <consortium name="The Broad Institute Genomics Platform"/>
            <consortium name="The Broad Institute Genome Sequencing Center for Infectious Disease"/>
            <person name="Wu L."/>
            <person name="Ma J."/>
        </authorList>
    </citation>
    <scope>NUCLEOTIDE SEQUENCE [LARGE SCALE GENOMIC DNA]</scope>
    <source>
        <strain evidence="3">KCTC 32141</strain>
    </source>
</reference>